<evidence type="ECO:0000256" key="6">
    <source>
        <dbReference type="PIRNR" id="PIRNR000071"/>
    </source>
</evidence>
<dbReference type="Pfam" id="PF00301">
    <property type="entry name" value="Rubredoxin"/>
    <property type="match status" value="1"/>
</dbReference>
<dbReference type="InterPro" id="IPR024922">
    <property type="entry name" value="Rubredoxin"/>
</dbReference>
<reference evidence="8 9" key="1">
    <citation type="submission" date="2023-08" db="EMBL/GenBank/DDBJ databases">
        <title>Rhodoferax potami sp. nov. and Rhodoferax mekongensis sp. nov., isolated from the Mekong River in Thailand.</title>
        <authorList>
            <person name="Kitikhun S."/>
            <person name="Charoenyingcharoen P."/>
            <person name="Siriarchawattana P."/>
            <person name="Likhitrattanapisal S."/>
            <person name="Nilsakha T."/>
            <person name="Chanpet A."/>
            <person name="Rattanawaree P."/>
            <person name="Ingsriswang S."/>
        </authorList>
    </citation>
    <scope>NUCLEOTIDE SEQUENCE [LARGE SCALE GENOMIC DNA]</scope>
    <source>
        <strain evidence="8 9">TBRC 17660</strain>
    </source>
</reference>
<comment type="caution">
    <text evidence="8">The sequence shown here is derived from an EMBL/GenBank/DDBJ whole genome shotgun (WGS) entry which is preliminary data.</text>
</comment>
<evidence type="ECO:0000256" key="3">
    <source>
        <dbReference type="ARBA" id="ARBA00022723"/>
    </source>
</evidence>
<comment type="cofactor">
    <cofactor evidence="6">
        <name>Fe(3+)</name>
        <dbReference type="ChEBI" id="CHEBI:29034"/>
    </cofactor>
    <text evidence="6">Binds 1 Fe(3+) ion per subunit.</text>
</comment>
<comment type="similarity">
    <text evidence="1 6">Belongs to the rubredoxin family.</text>
</comment>
<keyword evidence="5 6" id="KW-0408">Iron</keyword>
<dbReference type="PANTHER" id="PTHR47627:SF1">
    <property type="entry name" value="RUBREDOXIN-1-RELATED"/>
    <property type="match status" value="1"/>
</dbReference>
<dbReference type="PROSITE" id="PS50903">
    <property type="entry name" value="RUBREDOXIN_LIKE"/>
    <property type="match status" value="1"/>
</dbReference>
<proteinExistence type="inferred from homology"/>
<protein>
    <recommendedName>
        <fullName evidence="6">Rubredoxin</fullName>
    </recommendedName>
</protein>
<evidence type="ECO:0000256" key="5">
    <source>
        <dbReference type="ARBA" id="ARBA00023004"/>
    </source>
</evidence>
<dbReference type="InterPro" id="IPR050526">
    <property type="entry name" value="Rubredoxin_ET"/>
</dbReference>
<dbReference type="RefSeq" id="WP_296509851.1">
    <property type="nucleotide sequence ID" value="NZ_JAVBIK010000001.1"/>
</dbReference>
<name>A0ABU3KP37_9BURK</name>
<accession>A0ABU3KP37</accession>
<feature type="domain" description="Rubredoxin-like" evidence="7">
    <location>
        <begin position="2"/>
        <end position="48"/>
    </location>
</feature>
<evidence type="ECO:0000256" key="2">
    <source>
        <dbReference type="ARBA" id="ARBA00022448"/>
    </source>
</evidence>
<keyword evidence="2 6" id="KW-0813">Transport</keyword>
<dbReference type="PIRSF" id="PIRSF000071">
    <property type="entry name" value="Rubredoxin"/>
    <property type="match status" value="1"/>
</dbReference>
<dbReference type="CDD" id="cd00730">
    <property type="entry name" value="rubredoxin"/>
    <property type="match status" value="1"/>
</dbReference>
<dbReference type="EMBL" id="JAVBIK010000001">
    <property type="protein sequence ID" value="MDT7519470.1"/>
    <property type="molecule type" value="Genomic_DNA"/>
</dbReference>
<evidence type="ECO:0000313" key="9">
    <source>
        <dbReference type="Proteomes" id="UP001321700"/>
    </source>
</evidence>
<organism evidence="8 9">
    <name type="scientific">Rhodoferax potami</name>
    <dbReference type="NCBI Taxonomy" id="3068338"/>
    <lineage>
        <taxon>Bacteria</taxon>
        <taxon>Pseudomonadati</taxon>
        <taxon>Pseudomonadota</taxon>
        <taxon>Betaproteobacteria</taxon>
        <taxon>Burkholderiales</taxon>
        <taxon>Comamonadaceae</taxon>
        <taxon>Rhodoferax</taxon>
    </lineage>
</organism>
<dbReference type="SUPFAM" id="SSF57802">
    <property type="entry name" value="Rubredoxin-like"/>
    <property type="match status" value="1"/>
</dbReference>
<dbReference type="PANTHER" id="PTHR47627">
    <property type="entry name" value="RUBREDOXIN"/>
    <property type="match status" value="1"/>
</dbReference>
<dbReference type="InterPro" id="IPR024935">
    <property type="entry name" value="Rubredoxin_dom"/>
</dbReference>
<evidence type="ECO:0000313" key="8">
    <source>
        <dbReference type="EMBL" id="MDT7519470.1"/>
    </source>
</evidence>
<gene>
    <name evidence="8" type="ORF">RAE19_12250</name>
</gene>
<dbReference type="Gene3D" id="2.20.28.10">
    <property type="match status" value="1"/>
</dbReference>
<dbReference type="Proteomes" id="UP001321700">
    <property type="component" value="Unassembled WGS sequence"/>
</dbReference>
<evidence type="ECO:0000259" key="7">
    <source>
        <dbReference type="PROSITE" id="PS50903"/>
    </source>
</evidence>
<dbReference type="InterPro" id="IPR024934">
    <property type="entry name" value="Rubredoxin-like_dom"/>
</dbReference>
<dbReference type="InterPro" id="IPR018527">
    <property type="entry name" value="Rubredoxin_Fe_BS"/>
</dbReference>
<dbReference type="PROSITE" id="PS00202">
    <property type="entry name" value="RUBREDOXIN"/>
    <property type="match status" value="1"/>
</dbReference>
<keyword evidence="3 6" id="KW-0479">Metal-binding</keyword>
<evidence type="ECO:0000256" key="1">
    <source>
        <dbReference type="ARBA" id="ARBA00005337"/>
    </source>
</evidence>
<keyword evidence="4 6" id="KW-0249">Electron transport</keyword>
<keyword evidence="9" id="KW-1185">Reference proteome</keyword>
<sequence length="50" mass="5543">MCLICGWIYDETAGAPDHGIAPGTLWADVPMNWTCPECGARKEDFEMVQI</sequence>
<evidence type="ECO:0000256" key="4">
    <source>
        <dbReference type="ARBA" id="ARBA00022982"/>
    </source>
</evidence>